<dbReference type="EMBL" id="JTCM02000076">
    <property type="protein sequence ID" value="NEU75639.1"/>
    <property type="molecule type" value="Genomic_DNA"/>
</dbReference>
<reference evidence="6 7" key="1">
    <citation type="journal article" date="2015" name="Genome Announc.">
        <title>Draft Genome Sequence of Cyanobacterium Hassallia byssoidea Strain VB512170, Isolated from Monuments in India.</title>
        <authorList>
            <person name="Singh D."/>
            <person name="Chandrababunaidu M.M."/>
            <person name="Panda A."/>
            <person name="Sen D."/>
            <person name="Bhattacharyya S."/>
            <person name="Adhikary S.P."/>
            <person name="Tripathy S."/>
        </authorList>
    </citation>
    <scope>NUCLEOTIDE SEQUENCE [LARGE SCALE GENOMIC DNA]</scope>
    <source>
        <strain evidence="6 7">VB512170</strain>
    </source>
</reference>
<dbReference type="GO" id="GO:0009279">
    <property type="term" value="C:cell outer membrane"/>
    <property type="evidence" value="ECO:0007669"/>
    <property type="project" value="TreeGrafter"/>
</dbReference>
<dbReference type="Gene3D" id="1.25.40.10">
    <property type="entry name" value="Tetratricopeptide repeat domain"/>
    <property type="match status" value="1"/>
</dbReference>
<dbReference type="InterPro" id="IPR050498">
    <property type="entry name" value="Ycf3"/>
</dbReference>
<feature type="repeat" description="TPR" evidence="3">
    <location>
        <begin position="184"/>
        <end position="217"/>
    </location>
</feature>
<dbReference type="PANTHER" id="PTHR44858">
    <property type="entry name" value="TETRATRICOPEPTIDE REPEAT PROTEIN 6"/>
    <property type="match status" value="1"/>
</dbReference>
<evidence type="ECO:0000313" key="7">
    <source>
        <dbReference type="Proteomes" id="UP000031549"/>
    </source>
</evidence>
<evidence type="ECO:0000256" key="5">
    <source>
        <dbReference type="SAM" id="Phobius"/>
    </source>
</evidence>
<evidence type="ECO:0000256" key="2">
    <source>
        <dbReference type="ARBA" id="ARBA00022803"/>
    </source>
</evidence>
<keyword evidence="5" id="KW-0472">Membrane</keyword>
<feature type="transmembrane region" description="Helical" evidence="5">
    <location>
        <begin position="52"/>
        <end position="75"/>
    </location>
</feature>
<proteinExistence type="predicted"/>
<name>A0A846HFR2_9CYAN</name>
<gene>
    <name evidence="6" type="ORF">PI95_024530</name>
</gene>
<keyword evidence="2 3" id="KW-0802">TPR repeat</keyword>
<keyword evidence="7" id="KW-1185">Reference proteome</keyword>
<evidence type="ECO:0000313" key="6">
    <source>
        <dbReference type="EMBL" id="NEU75639.1"/>
    </source>
</evidence>
<dbReference type="Proteomes" id="UP000031549">
    <property type="component" value="Unassembled WGS sequence"/>
</dbReference>
<dbReference type="PANTHER" id="PTHR44858:SF1">
    <property type="entry name" value="UDP-N-ACETYLGLUCOSAMINE--PEPTIDE N-ACETYLGLUCOSAMINYLTRANSFERASE SPINDLY-RELATED"/>
    <property type="match status" value="1"/>
</dbReference>
<protein>
    <submittedName>
        <fullName evidence="6">Tetratricopeptide repeat protein</fullName>
    </submittedName>
</protein>
<keyword evidence="5" id="KW-1133">Transmembrane helix</keyword>
<dbReference type="AlphaFoldDB" id="A0A846HFR2"/>
<accession>A0A846HFR2</accession>
<evidence type="ECO:0000256" key="3">
    <source>
        <dbReference type="PROSITE-ProRule" id="PRU00339"/>
    </source>
</evidence>
<dbReference type="InterPro" id="IPR019734">
    <property type="entry name" value="TPR_rpt"/>
</dbReference>
<dbReference type="GO" id="GO:0046813">
    <property type="term" value="P:receptor-mediated virion attachment to host cell"/>
    <property type="evidence" value="ECO:0007669"/>
    <property type="project" value="TreeGrafter"/>
</dbReference>
<dbReference type="InterPro" id="IPR011990">
    <property type="entry name" value="TPR-like_helical_dom_sf"/>
</dbReference>
<keyword evidence="1" id="KW-0677">Repeat</keyword>
<sequence length="232" mass="25772">MKKKILGVAPLLTATPVVGQARIQPAQATQVYENSFTKDFQGYENSPNSGEHSLSVILILVGVGLIFGSTVNSVYKALNPGKPSATTADSVPIPKKEHKSKDSVGIASVTKQSHTAAYVEQARTFFKQGDTQGAIAQFNNAIRTRPNDAYLYTERANLRRKNLEDKDGALEDYTQAINLHPDNPLFYLWRSQLYYEIGDKLKAMTDYNTAIRLAPEGRMYHSFQTNGNSLRR</sequence>
<feature type="region of interest" description="Disordered" evidence="4">
    <location>
        <begin position="81"/>
        <end position="106"/>
    </location>
</feature>
<dbReference type="PROSITE" id="PS50005">
    <property type="entry name" value="TPR"/>
    <property type="match status" value="2"/>
</dbReference>
<keyword evidence="5" id="KW-0812">Transmembrane</keyword>
<evidence type="ECO:0000256" key="4">
    <source>
        <dbReference type="SAM" id="MobiDB-lite"/>
    </source>
</evidence>
<dbReference type="SMART" id="SM00028">
    <property type="entry name" value="TPR"/>
    <property type="match status" value="3"/>
</dbReference>
<dbReference type="SUPFAM" id="SSF48452">
    <property type="entry name" value="TPR-like"/>
    <property type="match status" value="1"/>
</dbReference>
<comment type="caution">
    <text evidence="6">The sequence shown here is derived from an EMBL/GenBank/DDBJ whole genome shotgun (WGS) entry which is preliminary data.</text>
</comment>
<organism evidence="6 7">
    <name type="scientific">Hassallia byssoidea VB512170</name>
    <dbReference type="NCBI Taxonomy" id="1304833"/>
    <lineage>
        <taxon>Bacteria</taxon>
        <taxon>Bacillati</taxon>
        <taxon>Cyanobacteriota</taxon>
        <taxon>Cyanophyceae</taxon>
        <taxon>Nostocales</taxon>
        <taxon>Tolypothrichaceae</taxon>
        <taxon>Hassallia</taxon>
    </lineage>
</organism>
<dbReference type="RefSeq" id="WP_052324614.1">
    <property type="nucleotide sequence ID" value="NZ_JTCM02000076.1"/>
</dbReference>
<dbReference type="Pfam" id="PF13414">
    <property type="entry name" value="TPR_11"/>
    <property type="match status" value="2"/>
</dbReference>
<feature type="repeat" description="TPR" evidence="3">
    <location>
        <begin position="115"/>
        <end position="148"/>
    </location>
</feature>
<evidence type="ECO:0000256" key="1">
    <source>
        <dbReference type="ARBA" id="ARBA00022737"/>
    </source>
</evidence>